<evidence type="ECO:0000256" key="1">
    <source>
        <dbReference type="ARBA" id="ARBA00004481"/>
    </source>
</evidence>
<dbReference type="EMBL" id="VVIM01000006">
    <property type="protein sequence ID" value="KAB0797897.1"/>
    <property type="molecule type" value="Genomic_DNA"/>
</dbReference>
<evidence type="ECO:0000256" key="3">
    <source>
        <dbReference type="ARBA" id="ARBA00007895"/>
    </source>
</evidence>
<proteinExistence type="inferred from homology"/>
<evidence type="ECO:0000313" key="15">
    <source>
        <dbReference type="Proteomes" id="UP000327044"/>
    </source>
</evidence>
<dbReference type="EMBL" id="VVIM01000006">
    <property type="protein sequence ID" value="KAB0797903.1"/>
    <property type="molecule type" value="Genomic_DNA"/>
</dbReference>
<evidence type="ECO:0000256" key="6">
    <source>
        <dbReference type="ARBA" id="ARBA00022753"/>
    </source>
</evidence>
<evidence type="ECO:0000256" key="5">
    <source>
        <dbReference type="ARBA" id="ARBA00022490"/>
    </source>
</evidence>
<feature type="region of interest" description="Disordered" evidence="9">
    <location>
        <begin position="161"/>
        <end position="243"/>
    </location>
</feature>
<evidence type="ECO:0000256" key="2">
    <source>
        <dbReference type="ARBA" id="ARBA00004496"/>
    </source>
</evidence>
<dbReference type="InterPro" id="IPR023175">
    <property type="entry name" value="Vta1/CALS_N_sf"/>
</dbReference>
<name>A0A5N4AKV9_PHOPY</name>
<keyword evidence="15" id="KW-1185">Reference proteome</keyword>
<dbReference type="Gene3D" id="1.20.5.420">
    <property type="entry name" value="Immunoglobulin FC, subunit C"/>
    <property type="match status" value="1"/>
</dbReference>
<dbReference type="OrthoDB" id="391137at2759"/>
<dbReference type="Proteomes" id="UP000327044">
    <property type="component" value="Unassembled WGS sequence"/>
</dbReference>
<keyword evidence="4" id="KW-0813">Transport</keyword>
<dbReference type="InterPro" id="IPR041212">
    <property type="entry name" value="Vta1_C"/>
</dbReference>
<evidence type="ECO:0000313" key="13">
    <source>
        <dbReference type="EMBL" id="KAB0797903.1"/>
    </source>
</evidence>
<dbReference type="InterPro" id="IPR039431">
    <property type="entry name" value="Vta1/CALS_N"/>
</dbReference>
<protein>
    <recommendedName>
        <fullName evidence="16">Vta1/callose synthase N-terminal domain-containing protein</fullName>
    </recommendedName>
</protein>
<keyword evidence="5" id="KW-0963">Cytoplasm</keyword>
<keyword evidence="7" id="KW-0653">Protein transport</keyword>
<dbReference type="FunCoup" id="A0A5N4AKV9">
    <property type="interactions" value="1968"/>
</dbReference>
<organism evidence="13 15">
    <name type="scientific">Photinus pyralis</name>
    <name type="common">Common eastern firefly</name>
    <name type="synonym">Lampyris pyralis</name>
    <dbReference type="NCBI Taxonomy" id="7054"/>
    <lineage>
        <taxon>Eukaryota</taxon>
        <taxon>Metazoa</taxon>
        <taxon>Ecdysozoa</taxon>
        <taxon>Arthropoda</taxon>
        <taxon>Hexapoda</taxon>
        <taxon>Insecta</taxon>
        <taxon>Pterygota</taxon>
        <taxon>Neoptera</taxon>
        <taxon>Endopterygota</taxon>
        <taxon>Coleoptera</taxon>
        <taxon>Polyphaga</taxon>
        <taxon>Elateriformia</taxon>
        <taxon>Elateroidea</taxon>
        <taxon>Lampyridae</taxon>
        <taxon>Lampyrinae</taxon>
        <taxon>Photinus</taxon>
    </lineage>
</organism>
<evidence type="ECO:0000313" key="14">
    <source>
        <dbReference type="EMBL" id="KAB0803262.1"/>
    </source>
</evidence>
<dbReference type="GO" id="GO:0032511">
    <property type="term" value="P:late endosome to vacuole transport via multivesicular body sorting pathway"/>
    <property type="evidence" value="ECO:0007669"/>
    <property type="project" value="InterPro"/>
</dbReference>
<comment type="subcellular location">
    <subcellularLocation>
        <location evidence="2">Cytoplasm</location>
    </subcellularLocation>
    <subcellularLocation>
        <location evidence="1">Endosome membrane</location>
        <topology evidence="1">Peripheral membrane protein</topology>
    </subcellularLocation>
</comment>
<dbReference type="GO" id="GO:0010008">
    <property type="term" value="C:endosome membrane"/>
    <property type="evidence" value="ECO:0007669"/>
    <property type="project" value="UniProtKB-SubCell"/>
</dbReference>
<dbReference type="Pfam" id="PF04652">
    <property type="entry name" value="Vta1"/>
    <property type="match status" value="1"/>
</dbReference>
<evidence type="ECO:0008006" key="16">
    <source>
        <dbReference type="Google" id="ProtNLM"/>
    </source>
</evidence>
<reference evidence="13 15" key="1">
    <citation type="journal article" date="2018" name="Elife">
        <title>Firefly genomes illuminate parallel origins of bioluminescence in beetles.</title>
        <authorList>
            <person name="Fallon T.R."/>
            <person name="Lower S.E."/>
            <person name="Chang C.H."/>
            <person name="Bessho-Uehara M."/>
            <person name="Martin G.J."/>
            <person name="Bewick A.J."/>
            <person name="Behringer M."/>
            <person name="Debat H.J."/>
            <person name="Wong I."/>
            <person name="Day J.C."/>
            <person name="Suvorov A."/>
            <person name="Silva C.J."/>
            <person name="Stanger-Hall K.F."/>
            <person name="Hall D.W."/>
            <person name="Schmitz R.J."/>
            <person name="Nelson D.R."/>
            <person name="Lewis S.M."/>
            <person name="Shigenobu S."/>
            <person name="Bybee S.M."/>
            <person name="Larracuente A.M."/>
            <person name="Oba Y."/>
            <person name="Weng J.K."/>
        </authorList>
    </citation>
    <scope>NUCLEOTIDE SEQUENCE [LARGE SCALE GENOMIC DNA]</scope>
    <source>
        <strain evidence="13">1611_PpyrPB1</strain>
        <tissue evidence="13">Whole body</tissue>
    </source>
</reference>
<feature type="domain" description="Vta1 C-terminal" evidence="11">
    <location>
        <begin position="241"/>
        <end position="278"/>
    </location>
</feature>
<feature type="domain" description="Vta1/callose synthase N-terminal" evidence="10">
    <location>
        <begin position="14"/>
        <end position="156"/>
    </location>
</feature>
<dbReference type="Pfam" id="PF18097">
    <property type="entry name" value="Vta1_C"/>
    <property type="match status" value="1"/>
</dbReference>
<evidence type="ECO:0000259" key="11">
    <source>
        <dbReference type="Pfam" id="PF18097"/>
    </source>
</evidence>
<dbReference type="GO" id="GO:0015031">
    <property type="term" value="P:protein transport"/>
    <property type="evidence" value="ECO:0007669"/>
    <property type="project" value="UniProtKB-KW"/>
</dbReference>
<evidence type="ECO:0000259" key="10">
    <source>
        <dbReference type="Pfam" id="PF04652"/>
    </source>
</evidence>
<dbReference type="GO" id="GO:0005771">
    <property type="term" value="C:multivesicular body"/>
    <property type="evidence" value="ECO:0007669"/>
    <property type="project" value="TreeGrafter"/>
</dbReference>
<dbReference type="Gene3D" id="1.25.40.270">
    <property type="entry name" value="Vacuolar protein sorting-associated protein vta1"/>
    <property type="match status" value="1"/>
</dbReference>
<comment type="similarity">
    <text evidence="3">Belongs to the VTA1 family.</text>
</comment>
<gene>
    <name evidence="14" type="ORF">PPYR_00232</name>
    <name evidence="12" type="ORF">PPYR_08890</name>
    <name evidence="13" type="ORF">PPYR_08896</name>
</gene>
<dbReference type="InterPro" id="IPR044538">
    <property type="entry name" value="Vta1-like"/>
</dbReference>
<comment type="caution">
    <text evidence="13">The sequence shown here is derived from an EMBL/GenBank/DDBJ whole genome shotgun (WGS) entry which is preliminary data.</text>
</comment>
<dbReference type="PANTHER" id="PTHR46009:SF1">
    <property type="entry name" value="VACUOLAR PROTEIN SORTING-ASSOCIATED PROTEIN VTA1 HOMOLOG"/>
    <property type="match status" value="1"/>
</dbReference>
<evidence type="ECO:0000256" key="7">
    <source>
        <dbReference type="ARBA" id="ARBA00022927"/>
    </source>
</evidence>
<sequence length="283" mass="31078">MPDFPPIPPAAKHVAHYMKVADEHDDRNVVISYWSRMYACEVVMRSITGKKPPEVTAFLIAIMSWLEDVKKNHADVEGITNTTVAQALIEEYILQLFNYADGQDRAEKFGKNVVKAFYTAGILCDVLQQFGTLSDEMSNKRKYAKWKAAYIHNCLKSGEIPVPGPPADYDGEDGDPYMADDAGFHPSTDNTPRSRPENEPAPYVSPAPSPAPRTLPPVAPEPTPIPQTPTISPSASGSLNPEDMEKAQKFCKWAASALAYDDVNTAIDNLQKALALLQTGRDA</sequence>
<evidence type="ECO:0000256" key="9">
    <source>
        <dbReference type="SAM" id="MobiDB-lite"/>
    </source>
</evidence>
<evidence type="ECO:0000256" key="4">
    <source>
        <dbReference type="ARBA" id="ARBA00022448"/>
    </source>
</evidence>
<feature type="compositionally biased region" description="Pro residues" evidence="9">
    <location>
        <begin position="203"/>
        <end position="227"/>
    </location>
</feature>
<evidence type="ECO:0000313" key="12">
    <source>
        <dbReference type="EMBL" id="KAB0797897.1"/>
    </source>
</evidence>
<dbReference type="InParanoid" id="A0A5N4AKV9"/>
<evidence type="ECO:0000256" key="8">
    <source>
        <dbReference type="ARBA" id="ARBA00023136"/>
    </source>
</evidence>
<keyword evidence="8" id="KW-0472">Membrane</keyword>
<dbReference type="PANTHER" id="PTHR46009">
    <property type="entry name" value="VACUOLAR PROTEIN SORTING-ASSOCIATED PROTEIN VTA1 HOMOLOG"/>
    <property type="match status" value="1"/>
</dbReference>
<reference evidence="13" key="2">
    <citation type="submission" date="2019-08" db="EMBL/GenBank/DDBJ databases">
        <authorList>
            <consortium name="Photinus pyralis genome working group"/>
            <person name="Fallon T.R."/>
            <person name="Sander Lower S.E."/>
            <person name="Weng J.-K."/>
        </authorList>
    </citation>
    <scope>NUCLEOTIDE SEQUENCE</scope>
    <source>
        <strain evidence="13">1611_PpyrPB1</strain>
        <tissue evidence="13">Whole body</tissue>
    </source>
</reference>
<dbReference type="EMBL" id="VVIM01000001">
    <property type="protein sequence ID" value="KAB0803262.1"/>
    <property type="molecule type" value="Genomic_DNA"/>
</dbReference>
<accession>A0A5N4AKV9</accession>
<keyword evidence="6" id="KW-0967">Endosome</keyword>
<dbReference type="AlphaFoldDB" id="A0A5N4AKV9"/>